<dbReference type="InterPro" id="IPR038005">
    <property type="entry name" value="RX-like_CC"/>
</dbReference>
<accession>A0A7J6F821</accession>
<protein>
    <recommendedName>
        <fullName evidence="5">AAA+ ATPase domain-containing protein</fullName>
    </recommendedName>
</protein>
<feature type="non-terminal residue" evidence="6">
    <location>
        <position position="1"/>
    </location>
</feature>
<dbReference type="InterPro" id="IPR058922">
    <property type="entry name" value="WHD_DRP"/>
</dbReference>
<dbReference type="Pfam" id="PF00931">
    <property type="entry name" value="NB-ARC"/>
    <property type="match status" value="2"/>
</dbReference>
<dbReference type="Proteomes" id="UP000583929">
    <property type="component" value="Unassembled WGS sequence"/>
</dbReference>
<dbReference type="SUPFAM" id="SSF52540">
    <property type="entry name" value="P-loop containing nucleoside triphosphate hydrolases"/>
    <property type="match status" value="2"/>
</dbReference>
<reference evidence="6 7" key="1">
    <citation type="journal article" date="2020" name="bioRxiv">
        <title>Sequence and annotation of 42 cannabis genomes reveals extensive copy number variation in cannabinoid synthesis and pathogen resistance genes.</title>
        <authorList>
            <person name="Mckernan K.J."/>
            <person name="Helbert Y."/>
            <person name="Kane L.T."/>
            <person name="Ebling H."/>
            <person name="Zhang L."/>
            <person name="Liu B."/>
            <person name="Eaton Z."/>
            <person name="Mclaughlin S."/>
            <person name="Kingan S."/>
            <person name="Baybayan P."/>
            <person name="Concepcion G."/>
            <person name="Jordan M."/>
            <person name="Riva A."/>
            <person name="Barbazuk W."/>
            <person name="Harkins T."/>
        </authorList>
    </citation>
    <scope>NUCLEOTIDE SEQUENCE [LARGE SCALE GENOMIC DNA]</scope>
    <source>
        <strain evidence="7">cv. Jamaican Lion 4</strain>
        <tissue evidence="6">Leaf</tissue>
    </source>
</reference>
<dbReference type="InterPro" id="IPR027417">
    <property type="entry name" value="P-loop_NTPase"/>
</dbReference>
<dbReference type="FunFam" id="3.40.50.300:FF:001091">
    <property type="entry name" value="Probable disease resistance protein At1g61300"/>
    <property type="match status" value="2"/>
</dbReference>
<feature type="domain" description="AAA+ ATPase" evidence="5">
    <location>
        <begin position="204"/>
        <end position="340"/>
    </location>
</feature>
<dbReference type="CDD" id="cd14798">
    <property type="entry name" value="RX-CC_like"/>
    <property type="match status" value="2"/>
</dbReference>
<dbReference type="Pfam" id="PF18052">
    <property type="entry name" value="Rx_N"/>
    <property type="match status" value="2"/>
</dbReference>
<dbReference type="Gene3D" id="1.20.5.4130">
    <property type="match status" value="2"/>
</dbReference>
<keyword evidence="2" id="KW-0547">Nucleotide-binding</keyword>
<gene>
    <name evidence="6" type="ORF">G4B88_018228</name>
</gene>
<keyword evidence="3" id="KW-0611">Plant defense</keyword>
<organism evidence="6 7">
    <name type="scientific">Cannabis sativa</name>
    <name type="common">Hemp</name>
    <name type="synonym">Marijuana</name>
    <dbReference type="NCBI Taxonomy" id="3483"/>
    <lineage>
        <taxon>Eukaryota</taxon>
        <taxon>Viridiplantae</taxon>
        <taxon>Streptophyta</taxon>
        <taxon>Embryophyta</taxon>
        <taxon>Tracheophyta</taxon>
        <taxon>Spermatophyta</taxon>
        <taxon>Magnoliopsida</taxon>
        <taxon>eudicotyledons</taxon>
        <taxon>Gunneridae</taxon>
        <taxon>Pentapetalae</taxon>
        <taxon>rosids</taxon>
        <taxon>fabids</taxon>
        <taxon>Rosales</taxon>
        <taxon>Cannabaceae</taxon>
        <taxon>Cannabis</taxon>
    </lineage>
</organism>
<dbReference type="PRINTS" id="PR00364">
    <property type="entry name" value="DISEASERSIST"/>
</dbReference>
<feature type="coiled-coil region" evidence="4">
    <location>
        <begin position="1049"/>
        <end position="1076"/>
    </location>
</feature>
<dbReference type="InterPro" id="IPR003593">
    <property type="entry name" value="AAA+_ATPase"/>
</dbReference>
<dbReference type="PANTHER" id="PTHR23155:SF1052">
    <property type="entry name" value="DISEASE RESISTANCE PROTEIN RPM1"/>
    <property type="match status" value="1"/>
</dbReference>
<dbReference type="InterPro" id="IPR036388">
    <property type="entry name" value="WH-like_DNA-bd_sf"/>
</dbReference>
<evidence type="ECO:0000256" key="1">
    <source>
        <dbReference type="ARBA" id="ARBA00022737"/>
    </source>
</evidence>
<dbReference type="Gene3D" id="3.40.50.300">
    <property type="entry name" value="P-loop containing nucleotide triphosphate hydrolases"/>
    <property type="match status" value="2"/>
</dbReference>
<dbReference type="InterPro" id="IPR041118">
    <property type="entry name" value="Rx_N"/>
</dbReference>
<keyword evidence="4" id="KW-0175">Coiled coil</keyword>
<dbReference type="InterPro" id="IPR042197">
    <property type="entry name" value="Apaf_helical"/>
</dbReference>
<dbReference type="Gene3D" id="3.80.10.10">
    <property type="entry name" value="Ribonuclease Inhibitor"/>
    <property type="match status" value="2"/>
</dbReference>
<dbReference type="Gene3D" id="1.10.8.430">
    <property type="entry name" value="Helical domain of apoptotic protease-activating factors"/>
    <property type="match status" value="2"/>
</dbReference>
<feature type="domain" description="AAA+ ATPase" evidence="5">
    <location>
        <begin position="1189"/>
        <end position="1327"/>
    </location>
</feature>
<dbReference type="InterPro" id="IPR032675">
    <property type="entry name" value="LRR_dom_sf"/>
</dbReference>
<name>A0A7J6F821_CANSA</name>
<dbReference type="SMART" id="SM00382">
    <property type="entry name" value="AAA"/>
    <property type="match status" value="2"/>
</dbReference>
<dbReference type="SUPFAM" id="SSF52058">
    <property type="entry name" value="L domain-like"/>
    <property type="match status" value="2"/>
</dbReference>
<evidence type="ECO:0000313" key="7">
    <source>
        <dbReference type="Proteomes" id="UP000583929"/>
    </source>
</evidence>
<dbReference type="InterPro" id="IPR055414">
    <property type="entry name" value="LRR_R13L4/SHOC2-like"/>
</dbReference>
<keyword evidence="1" id="KW-0677">Repeat</keyword>
<proteinExistence type="predicted"/>
<dbReference type="FunFam" id="1.10.10.10:FF:000322">
    <property type="entry name" value="Probable disease resistance protein At1g63360"/>
    <property type="match status" value="2"/>
</dbReference>
<dbReference type="Gene3D" id="1.10.10.10">
    <property type="entry name" value="Winged helix-like DNA-binding domain superfamily/Winged helix DNA-binding domain"/>
    <property type="match status" value="2"/>
</dbReference>
<dbReference type="Pfam" id="PF23598">
    <property type="entry name" value="LRR_14"/>
    <property type="match status" value="2"/>
</dbReference>
<dbReference type="Pfam" id="PF23559">
    <property type="entry name" value="WHD_DRP"/>
    <property type="match status" value="2"/>
</dbReference>
<dbReference type="EMBL" id="JAATIQ010000252">
    <property type="protein sequence ID" value="KAF4366805.1"/>
    <property type="molecule type" value="Genomic_DNA"/>
</dbReference>
<evidence type="ECO:0000256" key="3">
    <source>
        <dbReference type="ARBA" id="ARBA00022821"/>
    </source>
</evidence>
<evidence type="ECO:0000256" key="4">
    <source>
        <dbReference type="SAM" id="Coils"/>
    </source>
</evidence>
<comment type="caution">
    <text evidence="6">The sequence shown here is derived from an EMBL/GenBank/DDBJ whole genome shotgun (WGS) entry which is preliminary data.</text>
</comment>
<evidence type="ECO:0000259" key="5">
    <source>
        <dbReference type="SMART" id="SM00382"/>
    </source>
</evidence>
<evidence type="ECO:0000313" key="6">
    <source>
        <dbReference type="EMBL" id="KAF4366805.1"/>
    </source>
</evidence>
<dbReference type="InterPro" id="IPR044974">
    <property type="entry name" value="Disease_R_plants"/>
</dbReference>
<dbReference type="GO" id="GO:0098542">
    <property type="term" value="P:defense response to other organism"/>
    <property type="evidence" value="ECO:0007669"/>
    <property type="project" value="TreeGrafter"/>
</dbReference>
<dbReference type="PANTHER" id="PTHR23155">
    <property type="entry name" value="DISEASE RESISTANCE PROTEIN RP"/>
    <property type="match status" value="1"/>
</dbReference>
<evidence type="ECO:0000256" key="2">
    <source>
        <dbReference type="ARBA" id="ARBA00022741"/>
    </source>
</evidence>
<dbReference type="GO" id="GO:0043531">
    <property type="term" value="F:ADP binding"/>
    <property type="evidence" value="ECO:0007669"/>
    <property type="project" value="InterPro"/>
</dbReference>
<sequence length="1911" mass="220910">MKDVNNFNDEMAETFLSYVIRKLDDLLTEKVSLLRGVHREVNSLKDELEIIQPFLVDAEKKLAIGEVSDVTKVWLKQMRKVAEHIEDVIGEYLYHLAKPVDNNHHNGLLTWFQKVGNGVRSLKPRYDLASEIRDINESLKKIKERGISYGLRPFEQQGGSSSCSMARTEVDPRLGSLFVEEDELVGIDSTSKELITYLVNGSSMRSVISLVGQGGIGKTTLARKVYGNEALRQHFECFAWISVSQSYNLEKVLTIMRNQICPTKDEPLGTLEELMELLRLQLQIKRYVIVFDDVWDIEFWGRIKHVVPSNNKGSRIIITTRNTGIANDAKDTPFDHVQELKTWSLDLAWELFRKKAFRFEIEGCCSRELEQLSYEILRKCHGLPLVIATVASLFSKKEKTKLEWRRVLDNLNNEFEKNPHFTSVSKILSFSYDDLPYHLKSCFLYFGLFPQDYSVSEHKLCNLWIAEDFIKAGRDKSKEQVAGEYLNELIHRNLVSFEIKDGVDRACRVHDLIHDVILTRGEELCFFQIINEGKLRFEGKSRRLAINNTTKDVLTLLGDNSKIRSVFLFDIDELVDSFVVSLFKKFKFLKVLDFEDAPLCKLPKEVGNLFNLKYINLRGTKVKIVPKSIGNLRNLETLNLYKSLVEELPIEIKKLQNLQHLAAKPIFNVETDYRLDLDLGVRIQEGIGSLEQLQTLVSLRAYPSTVDLVKELEKLRKLKILCIRQLTAEIGKTLGASIENMNNLVQLYLHGINEDEIIDLSFVSSPPPFLCYLVLACRLQQLPDWISKLQNLQGLNLKFSRLTKEPLNCLKQLPNLAFLEMCEAYNGEELCFEEKGFKKLKHLVLRKLEGLKVVKIERGALPLLEKLEFGPFPLMIEMPCDIQFLTNLKSLEIMDMSSEFVDGLQPEEGSHYWKVQHVPYVTFWYRSKRDLYDIYKLGESDLLKLLLQEKASSAIVQQFPNFINAISQTKYFNVSFSQFTLELQAMGSSSQGLYEMAETFLSPVIDKLLDLLNQQVTLVKGVHREVESLKDELKIIQPFLIDAEKKLAKDELSDAAKEWLKQMREVAERIEDVIDEYLYHLAHNHHHHHHGLVISIRRAAGYIGSVKLRRNLASKIKDINESLQKVQKRGISYGLRHFEEGSSSSRIRNRDASVIDPRLGSLFIGEDEFVRIDSTTNELIRSLLEGPTTRSVISLVGQGGIGKTTLARKVYTAGNVRTHFEYFAWITVSQSYNLEKVLTTMKSQICPTNEEEHVETIEGLIELLRQHLQTKRYVIVFDDVWEVDFWRNIKHVLPSSNNKGDRIIVTTRNTRIAYDAKDTPFDHVQELKTWSSELAWELFCKKAFRFEFEGHCPKELEQLSHQIISKCHGLPLVISAVAGLFSKKEKTKLEWGRVFDNLNYEFEKNPQLTSVFKILSFSYDDLPYYLKTCFLYFGIFPEDSKIYNKRLYSLWIAENFIKSRKGKTEEEVAEEYLNELIHRNLVSFETVNGIEKECRVHDLIHDVILTKCEELCFCQIINQSKLRFKGDCRRLAIHNTTKDVLNLVGSNSKIRSIFLFDIDEVTESFIISLFQKFQLLKVFDFENAPLHKLPKEIGNLFNLKYLNLRMTNVKIIPKSIGNLQNLQMLNLNKSFYAQDLPIEIYKLRSLRHILAGVLINYEKDYRFDSDIGVRIHKGIGNLEELQTLSSVRISPSTIELVKELEKLTKLKNLGIQHLTSGISTETLCSSIERMSQLEELHLHAKTEEEILDLKSLSSPPPFLRYLSLFCRLQQLPKWISKLQNLQALVLWFSRLTEEPLKYLKGLPNLAYLRMVETYVGDELHFEEGGFKRLKHLRVIHFKEMKEMKIERDALPQLEKLWLGSFPSMSEMPSDIQLLKGLKSLDIMDMSREFVVDLQPNGAGYWKIQHIPSVNF</sequence>
<keyword evidence="7" id="KW-1185">Reference proteome</keyword>
<dbReference type="InterPro" id="IPR002182">
    <property type="entry name" value="NB-ARC"/>
</dbReference>